<accession>A0A078SLW5</accession>
<reference evidence="2 3" key="1">
    <citation type="submission" date="2014-04" db="EMBL/GenBank/DDBJ databases">
        <authorList>
            <person name="Sears C."/>
            <person name="Carroll K."/>
            <person name="Sack B.R."/>
            <person name="Qadri F."/>
            <person name="Myers L.L."/>
            <person name="Chung G.-T."/>
            <person name="Escheverria P."/>
            <person name="Fraser C.M."/>
            <person name="Sadzewicz L."/>
            <person name="Shefchek K.A."/>
            <person name="Tallon L."/>
            <person name="Das S.P."/>
            <person name="Daugherty S."/>
            <person name="Mongodin E.F."/>
        </authorList>
    </citation>
    <scope>NUCLEOTIDE SEQUENCE [LARGE SCALE GENOMIC DNA]</scope>
    <source>
        <strain evidence="2 3">3978 T3 ii</strain>
    </source>
</reference>
<dbReference type="InterPro" id="IPR011990">
    <property type="entry name" value="TPR-like_helical_dom_sf"/>
</dbReference>
<evidence type="ECO:0000313" key="3">
    <source>
        <dbReference type="Proteomes" id="UP000028013"/>
    </source>
</evidence>
<protein>
    <submittedName>
        <fullName evidence="2">Hsp90-like domain protein</fullName>
    </submittedName>
</protein>
<keyword evidence="1" id="KW-0812">Transmembrane</keyword>
<comment type="caution">
    <text evidence="2">The sequence shown here is derived from an EMBL/GenBank/DDBJ whole genome shotgun (WGS) entry which is preliminary data.</text>
</comment>
<evidence type="ECO:0000313" key="2">
    <source>
        <dbReference type="EMBL" id="KDS61840.1"/>
    </source>
</evidence>
<proteinExistence type="predicted"/>
<gene>
    <name evidence="2" type="ORF">M094_3526</name>
</gene>
<keyword evidence="1" id="KW-1133">Transmembrane helix</keyword>
<dbReference type="Gene3D" id="1.25.40.10">
    <property type="entry name" value="Tetratricopeptide repeat domain"/>
    <property type="match status" value="1"/>
</dbReference>
<evidence type="ECO:0000256" key="1">
    <source>
        <dbReference type="SAM" id="Phobius"/>
    </source>
</evidence>
<feature type="transmembrane region" description="Helical" evidence="1">
    <location>
        <begin position="383"/>
        <end position="404"/>
    </location>
</feature>
<organism evidence="2 3">
    <name type="scientific">Bacteroides uniformis str. 3978 T3 ii</name>
    <dbReference type="NCBI Taxonomy" id="1339349"/>
    <lineage>
        <taxon>Bacteria</taxon>
        <taxon>Pseudomonadati</taxon>
        <taxon>Bacteroidota</taxon>
        <taxon>Bacteroidia</taxon>
        <taxon>Bacteroidales</taxon>
        <taxon>Bacteroidaceae</taxon>
        <taxon>Bacteroides</taxon>
    </lineage>
</organism>
<sequence length="405" mass="47202">MVKRNIKWLLVVLVLGLYPSILYAEDPYGEMKALADSARKVLGQDRLPSVNARWMKLARELNDTVQISDAHNNLISHYYQLGDIDHLKAATYEYMDWCRKYQRTRDRYMAWRQYIQRMTEKGMQEEAMAETVRLHQDAEQARDKYGLACGEMCIGYNHRVFGNNVKLCIENYNNALKLFEEGSYYRDAYVVLLNIIQTYLSRSEYAEAGEYLSKLSQLEDELNRKQVGVDPSLHLRFCEFRVIGLLANEGRKAAEPYIEETDRFYRQHPESSTPEAWFGYKIMCCRILGDLKGNIAYVDSLMDYQHSLGLCYPYNHYMKGELQEQLGDYRAACRSYARYAAVSDSVRTAEMDDKLSKYTAQFEVDRLKMEKLELSARLNKERLMIALAVGGLVLLLLLLITYLYI</sequence>
<feature type="non-terminal residue" evidence="2">
    <location>
        <position position="405"/>
    </location>
</feature>
<dbReference type="EMBL" id="JNHN01000046">
    <property type="protein sequence ID" value="KDS61840.1"/>
    <property type="molecule type" value="Genomic_DNA"/>
</dbReference>
<keyword evidence="1" id="KW-0472">Membrane</keyword>
<name>A0A078SLW5_BACUN</name>
<dbReference type="AlphaFoldDB" id="A0A078SLW5"/>
<dbReference type="Proteomes" id="UP000028013">
    <property type="component" value="Unassembled WGS sequence"/>
</dbReference>